<evidence type="ECO:0000256" key="5">
    <source>
        <dbReference type="ARBA" id="ARBA00023136"/>
    </source>
</evidence>
<evidence type="ECO:0000256" key="3">
    <source>
        <dbReference type="ARBA" id="ARBA00022692"/>
    </source>
</evidence>
<dbReference type="Gene3D" id="1.20.81.30">
    <property type="entry name" value="Type II secretion system (T2SS), domain F"/>
    <property type="match status" value="1"/>
</dbReference>
<dbReference type="EMBL" id="BAABKX010000001">
    <property type="protein sequence ID" value="GAA5041148.1"/>
    <property type="molecule type" value="Genomic_DNA"/>
</dbReference>
<keyword evidence="2" id="KW-1003">Cell membrane</keyword>
<dbReference type="InterPro" id="IPR042094">
    <property type="entry name" value="T2SS_GspF_sf"/>
</dbReference>
<feature type="transmembrane region" description="Helical" evidence="6">
    <location>
        <begin position="647"/>
        <end position="667"/>
    </location>
</feature>
<dbReference type="InterPro" id="IPR018076">
    <property type="entry name" value="T2SS_GspF_dom"/>
</dbReference>
<comment type="subcellular location">
    <subcellularLocation>
        <location evidence="1">Cell membrane</location>
        <topology evidence="1">Multi-pass membrane protein</topology>
    </subcellularLocation>
</comment>
<evidence type="ECO:0000256" key="6">
    <source>
        <dbReference type="SAM" id="Phobius"/>
    </source>
</evidence>
<feature type="transmembrane region" description="Helical" evidence="6">
    <location>
        <begin position="417"/>
        <end position="435"/>
    </location>
</feature>
<feature type="transmembrane region" description="Helical" evidence="6">
    <location>
        <begin position="679"/>
        <end position="699"/>
    </location>
</feature>
<evidence type="ECO:0000256" key="2">
    <source>
        <dbReference type="ARBA" id="ARBA00022475"/>
    </source>
</evidence>
<keyword evidence="9" id="KW-1185">Reference proteome</keyword>
<gene>
    <name evidence="8" type="ORF">GCM10025751_02900</name>
</gene>
<organism evidence="8 9">
    <name type="scientific">Haladaptatus pallidirubidus</name>
    <dbReference type="NCBI Taxonomy" id="1008152"/>
    <lineage>
        <taxon>Archaea</taxon>
        <taxon>Methanobacteriati</taxon>
        <taxon>Methanobacteriota</taxon>
        <taxon>Stenosarchaea group</taxon>
        <taxon>Halobacteria</taxon>
        <taxon>Halobacteriales</taxon>
        <taxon>Haladaptataceae</taxon>
        <taxon>Haladaptatus</taxon>
    </lineage>
</organism>
<dbReference type="GO" id="GO:0005886">
    <property type="term" value="C:plasma membrane"/>
    <property type="evidence" value="ECO:0007669"/>
    <property type="project" value="UniProtKB-SubCell"/>
</dbReference>
<dbReference type="Pfam" id="PF00482">
    <property type="entry name" value="T2SSF"/>
    <property type="match status" value="2"/>
</dbReference>
<feature type="transmembrane region" description="Helical" evidence="6">
    <location>
        <begin position="441"/>
        <end position="465"/>
    </location>
</feature>
<protein>
    <submittedName>
        <fullName evidence="8">Type II secretion system F family protein</fullName>
    </submittedName>
</protein>
<dbReference type="GeneID" id="68614987"/>
<feature type="transmembrane region" description="Helical" evidence="6">
    <location>
        <begin position="292"/>
        <end position="313"/>
    </location>
</feature>
<keyword evidence="5 6" id="KW-0472">Membrane</keyword>
<evidence type="ECO:0000256" key="1">
    <source>
        <dbReference type="ARBA" id="ARBA00004651"/>
    </source>
</evidence>
<keyword evidence="4 6" id="KW-1133">Transmembrane helix</keyword>
<feature type="transmembrane region" description="Helical" evidence="6">
    <location>
        <begin position="75"/>
        <end position="99"/>
    </location>
</feature>
<feature type="transmembrane region" description="Helical" evidence="6">
    <location>
        <begin position="587"/>
        <end position="613"/>
    </location>
</feature>
<reference evidence="8 9" key="1">
    <citation type="journal article" date="2019" name="Int. J. Syst. Evol. Microbiol.">
        <title>The Global Catalogue of Microorganisms (GCM) 10K type strain sequencing project: providing services to taxonomists for standard genome sequencing and annotation.</title>
        <authorList>
            <consortium name="The Broad Institute Genomics Platform"/>
            <consortium name="The Broad Institute Genome Sequencing Center for Infectious Disease"/>
            <person name="Wu L."/>
            <person name="Ma J."/>
        </authorList>
    </citation>
    <scope>NUCLEOTIDE SEQUENCE [LARGE SCALE GENOMIC DNA]</scope>
    <source>
        <strain evidence="8 9">JCM 17504</strain>
    </source>
</reference>
<evidence type="ECO:0000259" key="7">
    <source>
        <dbReference type="Pfam" id="PF00482"/>
    </source>
</evidence>
<feature type="transmembrane region" description="Helical" evidence="6">
    <location>
        <begin position="135"/>
        <end position="154"/>
    </location>
</feature>
<dbReference type="InterPro" id="IPR056569">
    <property type="entry name" value="ArlJ-like"/>
</dbReference>
<name>A0AAV3UCJ3_9EURY</name>
<dbReference type="AlphaFoldDB" id="A0AAV3UCJ3"/>
<dbReference type="PANTHER" id="PTHR35402:SF1">
    <property type="entry name" value="TYPE II SECRETION SYSTEM PROTEIN GSPF DOMAIN-CONTAINING PROTEIN"/>
    <property type="match status" value="1"/>
</dbReference>
<evidence type="ECO:0000313" key="9">
    <source>
        <dbReference type="Proteomes" id="UP001501729"/>
    </source>
</evidence>
<dbReference type="Proteomes" id="UP001501729">
    <property type="component" value="Unassembled WGS sequence"/>
</dbReference>
<feature type="domain" description="Type II secretion system protein GspF" evidence="7">
    <location>
        <begin position="484"/>
        <end position="608"/>
    </location>
</feature>
<accession>A0AAV3UCJ3</accession>
<feature type="transmembrane region" description="Helical" evidence="6">
    <location>
        <begin position="319"/>
        <end position="341"/>
    </location>
</feature>
<sequence>MGLLNFVPLVFALCLLAPVVLSPVSTTAYRTVTRFSLQTFGTYVQDSGRRRATRSDVLQSAHVGETYRLYASKTWVYSALAAVSGSIIGVYLVGLVLSLMSVSPDSVRESLPPQFVFLAGLLSVPELSFAELFVLLSFSSATVGLLGGLLTYWLRWEMPSHYGSARARQIDASLARTVAFIYALSRSGMAFPEIMRTLARNRNVYGETAEEIAVGVKAMDLFGLDMLTAIRQMARQSPSEKFEEFGDNLAGVLQSGQGLPSYLHDQYERYQKDAKVQQEAFLELLATLAEGYVSLFVVGPLLLITILVVIGLMGTADTLAILSLMTYPFVPLGNVAFVVYLDSITESLRVSKDTRELLASNSLEVRRASDPDAGRTVSDGGIATVNEERLEVYDRFERIRSALSDPFRVVREKPVTILYATVPFALLSVLVRLAPEIGTGTVTFASADDVLVQATLFVLTTFSVVQEMKRRRIKAIEAAVPDLLDRLASVNEAGMTVAESFRRVASTDLGVLNAEMRRMRRDIEWGTDTATALQRFEHRVDTPTITRVVTLVTNAMHASGDVGRVLRIAADEAQASRRLKRRRAQEMMTYLIIIYISFFVFLLIVVALSAILMPALENLPAANAGGNVPAGGSLGGLGNIADVDFDAYRLVFFHTALMQALFSGFVAGKMGEGTVRDGAKHATAMFAIAYVVFLVLQYLL</sequence>
<evidence type="ECO:0000313" key="8">
    <source>
        <dbReference type="EMBL" id="GAA5041148.1"/>
    </source>
</evidence>
<keyword evidence="3 6" id="KW-0812">Transmembrane</keyword>
<dbReference type="PANTHER" id="PTHR35402">
    <property type="entry name" value="INTEGRAL MEMBRANE PROTEIN-RELATED"/>
    <property type="match status" value="1"/>
</dbReference>
<evidence type="ECO:0000256" key="4">
    <source>
        <dbReference type="ARBA" id="ARBA00022989"/>
    </source>
</evidence>
<feature type="domain" description="Type II secretion system protein GspF" evidence="7">
    <location>
        <begin position="182"/>
        <end position="306"/>
    </location>
</feature>
<proteinExistence type="predicted"/>
<comment type="caution">
    <text evidence="8">The sequence shown here is derived from an EMBL/GenBank/DDBJ whole genome shotgun (WGS) entry which is preliminary data.</text>
</comment>
<dbReference type="RefSeq" id="WP_227775021.1">
    <property type="nucleotide sequence ID" value="NZ_BAABKX010000001.1"/>
</dbReference>